<dbReference type="InterPro" id="IPR013325">
    <property type="entry name" value="RNA_pol_sigma_r2"/>
</dbReference>
<dbReference type="SUPFAM" id="SSF88946">
    <property type="entry name" value="Sigma2 domain of RNA polymerase sigma factors"/>
    <property type="match status" value="1"/>
</dbReference>
<keyword evidence="4" id="KW-0804">Transcription</keyword>
<evidence type="ECO:0000256" key="4">
    <source>
        <dbReference type="ARBA" id="ARBA00023163"/>
    </source>
</evidence>
<dbReference type="SUPFAM" id="SSF88659">
    <property type="entry name" value="Sigma3 and sigma4 domains of RNA polymerase sigma factors"/>
    <property type="match status" value="1"/>
</dbReference>
<gene>
    <name evidence="7" type="ORF">QQ008_25455</name>
</gene>
<reference evidence="7" key="1">
    <citation type="submission" date="2023-06" db="EMBL/GenBank/DDBJ databases">
        <title>Genomic of Parafulvivirga corallium.</title>
        <authorList>
            <person name="Wang G."/>
        </authorList>
    </citation>
    <scope>NUCLEOTIDE SEQUENCE</scope>
    <source>
        <strain evidence="7">BMA10</strain>
    </source>
</reference>
<accession>A0ABT8KVF5</accession>
<feature type="domain" description="RNA polymerase sigma-70 region 2" evidence="5">
    <location>
        <begin position="38"/>
        <end position="105"/>
    </location>
</feature>
<organism evidence="7 8">
    <name type="scientific">Splendidivirga corallicola</name>
    <dbReference type="NCBI Taxonomy" id="3051826"/>
    <lineage>
        <taxon>Bacteria</taxon>
        <taxon>Pseudomonadati</taxon>
        <taxon>Bacteroidota</taxon>
        <taxon>Cytophagia</taxon>
        <taxon>Cytophagales</taxon>
        <taxon>Splendidivirgaceae</taxon>
        <taxon>Splendidivirga</taxon>
    </lineage>
</organism>
<keyword evidence="8" id="KW-1185">Reference proteome</keyword>
<dbReference type="RefSeq" id="WP_346754786.1">
    <property type="nucleotide sequence ID" value="NZ_JAUJEA010000013.1"/>
</dbReference>
<protein>
    <submittedName>
        <fullName evidence="7">RNA polymerase sigma factor</fullName>
    </submittedName>
</protein>
<dbReference type="InterPro" id="IPR013249">
    <property type="entry name" value="RNA_pol_sigma70_r4_t2"/>
</dbReference>
<feature type="domain" description="RNA polymerase sigma factor 70 region 4 type 2" evidence="6">
    <location>
        <begin position="145"/>
        <end position="196"/>
    </location>
</feature>
<dbReference type="InterPro" id="IPR007627">
    <property type="entry name" value="RNA_pol_sigma70_r2"/>
</dbReference>
<comment type="similarity">
    <text evidence="1">Belongs to the sigma-70 factor family. ECF subfamily.</text>
</comment>
<evidence type="ECO:0000259" key="6">
    <source>
        <dbReference type="Pfam" id="PF08281"/>
    </source>
</evidence>
<name>A0ABT8KVF5_9BACT</name>
<evidence type="ECO:0000256" key="2">
    <source>
        <dbReference type="ARBA" id="ARBA00023015"/>
    </source>
</evidence>
<dbReference type="Gene3D" id="1.10.10.10">
    <property type="entry name" value="Winged helix-like DNA-binding domain superfamily/Winged helix DNA-binding domain"/>
    <property type="match status" value="1"/>
</dbReference>
<evidence type="ECO:0000313" key="8">
    <source>
        <dbReference type="Proteomes" id="UP001172082"/>
    </source>
</evidence>
<dbReference type="PANTHER" id="PTHR43133:SF51">
    <property type="entry name" value="RNA POLYMERASE SIGMA FACTOR"/>
    <property type="match status" value="1"/>
</dbReference>
<dbReference type="Pfam" id="PF08281">
    <property type="entry name" value="Sigma70_r4_2"/>
    <property type="match status" value="1"/>
</dbReference>
<dbReference type="PANTHER" id="PTHR43133">
    <property type="entry name" value="RNA POLYMERASE ECF-TYPE SIGMA FACTO"/>
    <property type="match status" value="1"/>
</dbReference>
<dbReference type="Proteomes" id="UP001172082">
    <property type="component" value="Unassembled WGS sequence"/>
</dbReference>
<dbReference type="CDD" id="cd06171">
    <property type="entry name" value="Sigma70_r4"/>
    <property type="match status" value="1"/>
</dbReference>
<proteinExistence type="inferred from homology"/>
<dbReference type="InterPro" id="IPR036388">
    <property type="entry name" value="WH-like_DNA-bd_sf"/>
</dbReference>
<sequence>MSFEIEKYPLSQESKTLLQETALLKSLREQDPNAFKNLVETFQDKVFNTCFGFLHNSEDAEDMAQETFVEIYQSIDKFRGEAQLSTWIYRIAVTKSLEYLRRKKRKKRFGFLQPIFSNEEVEQVNKLSDFQHPGISLENKERSQILFAAIDTLAENQKIAFTLHKVEGLSHEKISEIMDLSISSIESLMFRAKKNLQKRLENYYKSS</sequence>
<dbReference type="Pfam" id="PF04542">
    <property type="entry name" value="Sigma70_r2"/>
    <property type="match status" value="1"/>
</dbReference>
<evidence type="ECO:0000313" key="7">
    <source>
        <dbReference type="EMBL" id="MDN5204762.1"/>
    </source>
</evidence>
<dbReference type="Gene3D" id="1.10.1740.10">
    <property type="match status" value="1"/>
</dbReference>
<evidence type="ECO:0000256" key="1">
    <source>
        <dbReference type="ARBA" id="ARBA00010641"/>
    </source>
</evidence>
<dbReference type="InterPro" id="IPR039425">
    <property type="entry name" value="RNA_pol_sigma-70-like"/>
</dbReference>
<dbReference type="NCBIfam" id="TIGR02937">
    <property type="entry name" value="sigma70-ECF"/>
    <property type="match status" value="1"/>
</dbReference>
<dbReference type="InterPro" id="IPR013324">
    <property type="entry name" value="RNA_pol_sigma_r3/r4-like"/>
</dbReference>
<comment type="caution">
    <text evidence="7">The sequence shown here is derived from an EMBL/GenBank/DDBJ whole genome shotgun (WGS) entry which is preliminary data.</text>
</comment>
<keyword evidence="2" id="KW-0805">Transcription regulation</keyword>
<evidence type="ECO:0000259" key="5">
    <source>
        <dbReference type="Pfam" id="PF04542"/>
    </source>
</evidence>
<dbReference type="InterPro" id="IPR014284">
    <property type="entry name" value="RNA_pol_sigma-70_dom"/>
</dbReference>
<dbReference type="EMBL" id="JAUJEA010000013">
    <property type="protein sequence ID" value="MDN5204762.1"/>
    <property type="molecule type" value="Genomic_DNA"/>
</dbReference>
<keyword evidence="3" id="KW-0731">Sigma factor</keyword>
<evidence type="ECO:0000256" key="3">
    <source>
        <dbReference type="ARBA" id="ARBA00023082"/>
    </source>
</evidence>